<dbReference type="EMBL" id="JAJJHW010000095">
    <property type="protein sequence ID" value="KAH8386904.1"/>
    <property type="molecule type" value="Genomic_DNA"/>
</dbReference>
<evidence type="ECO:0000256" key="1">
    <source>
        <dbReference type="ARBA" id="ARBA00023054"/>
    </source>
</evidence>
<sequence length="484" mass="57230">RRRLEPARIQYGAWDDPRVSLFATVPQEPIGDMLSRLKRLPETKHSREKTIDACPLVLATSPSTNRLYREVKYQVQQIADDRNRNYHPIQARERQSAIIAHMMAEHNRHEFAEAMRRQQLHTNSQRLRDLKTEIDRAKTTLSVVKRRNDNANMRGFEREQERKEAIADREQVRQEKLAEERAMQLKAHTYSEQLVQQIRKLQADREQQQLTDREEGRQKRQNDELAHAMDLQHAIEWRHKKRIELKQMLDEYSALKRSLRDANPDEPDKLDVIVMEAMGPVTASFLRQELQRRVDDIERRRLISDDLGEQLSEMRNKKDAHDSMLADILVCERQAREKKRAHQDIQKRRNQKLQVAADLINQRKEQKFYQEKDALLTKITRDSTSFMERQYQQAASRDAASHAMNKASYDAIASDIVNNVRLRAAAVEEERMIKQALQDMEMEMERRVDEERMRVLHSQSRDIIDEVRPCKLSHVERETFGLPA</sequence>
<keyword evidence="5" id="KW-1185">Reference proteome</keyword>
<feature type="non-terminal residue" evidence="4">
    <location>
        <position position="1"/>
    </location>
</feature>
<feature type="domain" description="Trichohyalin-plectin-homology" evidence="3">
    <location>
        <begin position="120"/>
        <end position="467"/>
    </location>
</feature>
<feature type="region of interest" description="Disordered" evidence="2">
    <location>
        <begin position="205"/>
        <end position="224"/>
    </location>
</feature>
<evidence type="ECO:0000313" key="5">
    <source>
        <dbReference type="Proteomes" id="UP001200034"/>
    </source>
</evidence>
<protein>
    <recommendedName>
        <fullName evidence="3">Trichohyalin-plectin-homology domain-containing protein</fullName>
    </recommendedName>
</protein>
<accession>A0AAD4KA39</accession>
<gene>
    <name evidence="4" type="ORF">KR093_003352</name>
</gene>
<dbReference type="AlphaFoldDB" id="A0AAD4KA39"/>
<reference evidence="4" key="1">
    <citation type="journal article" date="2021" name="Mol. Ecol. Resour.">
        <title>Phylogenomic analyses of the genus Drosophila reveals genomic signals of climate adaptation.</title>
        <authorList>
            <person name="Li F."/>
            <person name="Rane R.V."/>
            <person name="Luria V."/>
            <person name="Xiong Z."/>
            <person name="Chen J."/>
            <person name="Li Z."/>
            <person name="Catullo R.A."/>
            <person name="Griffin P.C."/>
            <person name="Schiffer M."/>
            <person name="Pearce S."/>
            <person name="Lee S.F."/>
            <person name="McElroy K."/>
            <person name="Stocker A."/>
            <person name="Shirriffs J."/>
            <person name="Cockerell F."/>
            <person name="Coppin C."/>
            <person name="Sgro C.M."/>
            <person name="Karger A."/>
            <person name="Cain J.W."/>
            <person name="Weber J.A."/>
            <person name="Santpere G."/>
            <person name="Kirschner M.W."/>
            <person name="Hoffmann A.A."/>
            <person name="Oakeshott J.G."/>
            <person name="Zhang G."/>
        </authorList>
    </citation>
    <scope>NUCLEOTIDE SEQUENCE</scope>
    <source>
        <strain evidence="4">BGI-SZ-2011g</strain>
    </source>
</reference>
<organism evidence="4 5">
    <name type="scientific">Drosophila rubida</name>
    <dbReference type="NCBI Taxonomy" id="30044"/>
    <lineage>
        <taxon>Eukaryota</taxon>
        <taxon>Metazoa</taxon>
        <taxon>Ecdysozoa</taxon>
        <taxon>Arthropoda</taxon>
        <taxon>Hexapoda</taxon>
        <taxon>Insecta</taxon>
        <taxon>Pterygota</taxon>
        <taxon>Neoptera</taxon>
        <taxon>Endopterygota</taxon>
        <taxon>Diptera</taxon>
        <taxon>Brachycera</taxon>
        <taxon>Muscomorpha</taxon>
        <taxon>Ephydroidea</taxon>
        <taxon>Drosophilidae</taxon>
        <taxon>Drosophila</taxon>
    </lineage>
</organism>
<name>A0AAD4KA39_9MUSC</name>
<dbReference type="Proteomes" id="UP001200034">
    <property type="component" value="Unassembled WGS sequence"/>
</dbReference>
<dbReference type="InterPro" id="IPR043597">
    <property type="entry name" value="TPH_dom"/>
</dbReference>
<comment type="caution">
    <text evidence="4">The sequence shown here is derived from an EMBL/GenBank/DDBJ whole genome shotgun (WGS) entry which is preliminary data.</text>
</comment>
<evidence type="ECO:0000259" key="3">
    <source>
        <dbReference type="Pfam" id="PF13868"/>
    </source>
</evidence>
<dbReference type="Pfam" id="PF13868">
    <property type="entry name" value="TPH"/>
    <property type="match status" value="1"/>
</dbReference>
<evidence type="ECO:0000256" key="2">
    <source>
        <dbReference type="SAM" id="MobiDB-lite"/>
    </source>
</evidence>
<feature type="non-terminal residue" evidence="4">
    <location>
        <position position="484"/>
    </location>
</feature>
<evidence type="ECO:0000313" key="4">
    <source>
        <dbReference type="EMBL" id="KAH8386904.1"/>
    </source>
</evidence>
<keyword evidence="1" id="KW-0175">Coiled coil</keyword>
<proteinExistence type="predicted"/>